<gene>
    <name evidence="3" type="ORF">ACD_2C00044G0004</name>
</gene>
<keyword evidence="1" id="KW-0472">Membrane</keyword>
<protein>
    <recommendedName>
        <fullName evidence="2">TPM domain-containing protein</fullName>
    </recommendedName>
</protein>
<feature type="transmembrane region" description="Helical" evidence="1">
    <location>
        <begin position="222"/>
        <end position="239"/>
    </location>
</feature>
<organism evidence="3">
    <name type="scientific">uncultured bacterium</name>
    <name type="common">gcode 4</name>
    <dbReference type="NCBI Taxonomy" id="1234023"/>
    <lineage>
        <taxon>Bacteria</taxon>
        <taxon>environmental samples</taxon>
    </lineage>
</organism>
<evidence type="ECO:0000256" key="1">
    <source>
        <dbReference type="SAM" id="Phobius"/>
    </source>
</evidence>
<comment type="caution">
    <text evidence="3">The sequence shown here is derived from an EMBL/GenBank/DDBJ whole genome shotgun (WGS) entry which is preliminary data.</text>
</comment>
<sequence length="284" mass="29738">MYRIISITIWTLIIFFCGFSHALEIPPPTGFVNDFAGLLTKEEVAKISRDLELYKASTSNDIRILIVENLQGLPISEFSIKVAEAWKIGKKGKDNGIIITIAKSERKIRIEAGRGLEGRLTDAVTGQIIRKQMKPSMKDWKTAEALSLALPQIKLAIRGEFKADDSSKEAEELGTVLLACFLFFILIIAGAIFGLISSVLTGCLGAPFLGGIFFGLDAGPLLILAFIGTIAGFAAYCFFRMISSGFGGGGSGGDSGSSFGGGFGNGGGTGASGDGGSFGGAGAE</sequence>
<feature type="non-terminal residue" evidence="3">
    <location>
        <position position="284"/>
    </location>
</feature>
<dbReference type="Pfam" id="PF04536">
    <property type="entry name" value="TPM_phosphatase"/>
    <property type="match status" value="1"/>
</dbReference>
<dbReference type="AlphaFoldDB" id="K2GI26"/>
<feature type="domain" description="TPM" evidence="2">
    <location>
        <begin position="32"/>
        <end position="152"/>
    </location>
</feature>
<dbReference type="InterPro" id="IPR007621">
    <property type="entry name" value="TPM_dom"/>
</dbReference>
<reference evidence="3" key="1">
    <citation type="journal article" date="2012" name="Science">
        <title>Fermentation, hydrogen, and sulfur metabolism in multiple uncultivated bacterial phyla.</title>
        <authorList>
            <person name="Wrighton K.C."/>
            <person name="Thomas B.C."/>
            <person name="Sharon I."/>
            <person name="Miller C.S."/>
            <person name="Castelle C.J."/>
            <person name="VerBerkmoes N.C."/>
            <person name="Wilkins M.J."/>
            <person name="Hettich R.L."/>
            <person name="Lipton M.S."/>
            <person name="Williams K.H."/>
            <person name="Long P.E."/>
            <person name="Banfield J.F."/>
        </authorList>
    </citation>
    <scope>NUCLEOTIDE SEQUENCE [LARGE SCALE GENOMIC DNA]</scope>
</reference>
<keyword evidence="1" id="KW-0812">Transmembrane</keyword>
<dbReference type="Gene3D" id="3.10.310.50">
    <property type="match status" value="1"/>
</dbReference>
<evidence type="ECO:0000259" key="2">
    <source>
        <dbReference type="Pfam" id="PF04536"/>
    </source>
</evidence>
<feature type="transmembrane region" description="Helical" evidence="1">
    <location>
        <begin position="173"/>
        <end position="192"/>
    </location>
</feature>
<keyword evidence="1" id="KW-1133">Transmembrane helix</keyword>
<accession>K2GI26</accession>
<name>K2GI26_9BACT</name>
<dbReference type="PANTHER" id="PTHR30373:SF2">
    <property type="entry name" value="UPF0603 PROTEIN YGCG"/>
    <property type="match status" value="1"/>
</dbReference>
<proteinExistence type="predicted"/>
<evidence type="ECO:0000313" key="3">
    <source>
        <dbReference type="EMBL" id="EKE30104.1"/>
    </source>
</evidence>
<dbReference type="EMBL" id="AMFJ01000044">
    <property type="protein sequence ID" value="EKE30104.1"/>
    <property type="molecule type" value="Genomic_DNA"/>
</dbReference>
<dbReference type="PANTHER" id="PTHR30373">
    <property type="entry name" value="UPF0603 PROTEIN YGCG"/>
    <property type="match status" value="1"/>
</dbReference>